<dbReference type="InterPro" id="IPR007214">
    <property type="entry name" value="YbaK/aa-tRNA-synth-assoc-dom"/>
</dbReference>
<dbReference type="Gene3D" id="3.90.960.10">
    <property type="entry name" value="YbaK/aminoacyl-tRNA synthetase-associated domain"/>
    <property type="match status" value="1"/>
</dbReference>
<gene>
    <name evidence="3" type="ORF">ACFSOX_10420</name>
</gene>
<evidence type="ECO:0000256" key="1">
    <source>
        <dbReference type="ARBA" id="ARBA00010201"/>
    </source>
</evidence>
<accession>A0ABW5AHZ8</accession>
<dbReference type="CDD" id="cd04335">
    <property type="entry name" value="PrdX_deacylase"/>
    <property type="match status" value="1"/>
</dbReference>
<name>A0ABW5AHZ8_9BRAD</name>
<evidence type="ECO:0000259" key="2">
    <source>
        <dbReference type="Pfam" id="PF04073"/>
    </source>
</evidence>
<dbReference type="EMBL" id="JBHUIW010000010">
    <property type="protein sequence ID" value="MFD2182568.1"/>
    <property type="molecule type" value="Genomic_DNA"/>
</dbReference>
<protein>
    <submittedName>
        <fullName evidence="3">Prolyl-tRNA synthetase associated domain-containing protein</fullName>
    </submittedName>
</protein>
<comment type="caution">
    <text evidence="3">The sequence shown here is derived from an EMBL/GenBank/DDBJ whole genome shotgun (WGS) entry which is preliminary data.</text>
</comment>
<reference evidence="4" key="1">
    <citation type="journal article" date="2019" name="Int. J. Syst. Evol. Microbiol.">
        <title>The Global Catalogue of Microorganisms (GCM) 10K type strain sequencing project: providing services to taxonomists for standard genome sequencing and annotation.</title>
        <authorList>
            <consortium name="The Broad Institute Genomics Platform"/>
            <consortium name="The Broad Institute Genome Sequencing Center for Infectious Disease"/>
            <person name="Wu L."/>
            <person name="Ma J."/>
        </authorList>
    </citation>
    <scope>NUCLEOTIDE SEQUENCE [LARGE SCALE GENOMIC DNA]</scope>
    <source>
        <strain evidence="4">CGMCC 1.6774</strain>
    </source>
</reference>
<proteinExistence type="inferred from homology"/>
<comment type="similarity">
    <text evidence="1">Belongs to the PRORSD1 family.</text>
</comment>
<dbReference type="SUPFAM" id="SSF55826">
    <property type="entry name" value="YbaK/ProRS associated domain"/>
    <property type="match status" value="1"/>
</dbReference>
<dbReference type="Pfam" id="PF04073">
    <property type="entry name" value="tRNA_edit"/>
    <property type="match status" value="1"/>
</dbReference>
<dbReference type="PANTHER" id="PTHR31423">
    <property type="entry name" value="YBAK DOMAIN-CONTAINING PROTEIN"/>
    <property type="match status" value="1"/>
</dbReference>
<dbReference type="RefSeq" id="WP_378477746.1">
    <property type="nucleotide sequence ID" value="NZ_JBHUIW010000010.1"/>
</dbReference>
<feature type="domain" description="YbaK/aminoacyl-tRNA synthetase-associated" evidence="2">
    <location>
        <begin position="30"/>
        <end position="165"/>
    </location>
</feature>
<dbReference type="Proteomes" id="UP001597314">
    <property type="component" value="Unassembled WGS sequence"/>
</dbReference>
<evidence type="ECO:0000313" key="4">
    <source>
        <dbReference type="Proteomes" id="UP001597314"/>
    </source>
</evidence>
<evidence type="ECO:0000313" key="3">
    <source>
        <dbReference type="EMBL" id="MFD2182568.1"/>
    </source>
</evidence>
<organism evidence="3 4">
    <name type="scientific">Rhodoplanes azumiensis</name>
    <dbReference type="NCBI Taxonomy" id="1897628"/>
    <lineage>
        <taxon>Bacteria</taxon>
        <taxon>Pseudomonadati</taxon>
        <taxon>Pseudomonadota</taxon>
        <taxon>Alphaproteobacteria</taxon>
        <taxon>Hyphomicrobiales</taxon>
        <taxon>Nitrobacteraceae</taxon>
        <taxon>Rhodoplanes</taxon>
    </lineage>
</organism>
<dbReference type="PANTHER" id="PTHR31423:SF3">
    <property type="entry name" value="PROLYL-TRNA SYNTHETASE ASSOCIATED DOMAIN-CONTAINING PROTEIN 1-RELATED"/>
    <property type="match status" value="1"/>
</dbReference>
<sequence>MPPAFSRPAAPDDLFACLDRLGVAHRTVSHPPLFTVEESQALRGTIPGGHTKNLFLKDKRGTLFLVVALEDAVIDLKGLHRRLSSGESASTGQSAGRLSFGSAALMQEVLGVTPGSVTPFAVINDTALRVTVVLDEPMLARDPLNYHPLVNTMTTAIAPADLLRFLRHTGHEPRLVTVSEAAAQGLGHPAD</sequence>
<dbReference type="InterPro" id="IPR036754">
    <property type="entry name" value="YbaK/aa-tRNA-synt-asso_dom_sf"/>
</dbReference>
<keyword evidence="4" id="KW-1185">Reference proteome</keyword>
<dbReference type="InterPro" id="IPR040285">
    <property type="entry name" value="ProX/PRXD1"/>
</dbReference>